<evidence type="ECO:0000256" key="1">
    <source>
        <dbReference type="ARBA" id="ARBA00007664"/>
    </source>
</evidence>
<dbReference type="GO" id="GO:0004252">
    <property type="term" value="F:serine-type endopeptidase activity"/>
    <property type="evidence" value="ECO:0007669"/>
    <property type="project" value="InterPro"/>
</dbReference>
<feature type="signal peptide" evidence="9">
    <location>
        <begin position="1"/>
        <end position="16"/>
    </location>
</feature>
<dbReference type="InterPro" id="IPR050430">
    <property type="entry name" value="Peptidase_S1"/>
</dbReference>
<dbReference type="PROSITE" id="PS00135">
    <property type="entry name" value="TRYPSIN_SER"/>
    <property type="match status" value="1"/>
</dbReference>
<keyword evidence="3 9" id="KW-0732">Signal</keyword>
<dbReference type="InterPro" id="IPR033116">
    <property type="entry name" value="TRYPSIN_SER"/>
</dbReference>
<dbReference type="PANTHER" id="PTHR24276">
    <property type="entry name" value="POLYSERASE-RELATED"/>
    <property type="match status" value="1"/>
</dbReference>
<comment type="similarity">
    <text evidence="1">Belongs to the peptidase S1 family.</text>
</comment>
<dbReference type="CDD" id="cd00190">
    <property type="entry name" value="Tryp_SPc"/>
    <property type="match status" value="1"/>
</dbReference>
<evidence type="ECO:0000256" key="7">
    <source>
        <dbReference type="ARBA" id="ARBA00023157"/>
    </source>
</evidence>
<keyword evidence="7" id="KW-1015">Disulfide bond</keyword>
<dbReference type="PRINTS" id="PR00722">
    <property type="entry name" value="CHYMOTRYPSIN"/>
</dbReference>
<evidence type="ECO:0000313" key="11">
    <source>
        <dbReference type="EMBL" id="DAA64573.1"/>
    </source>
</evidence>
<evidence type="ECO:0000256" key="6">
    <source>
        <dbReference type="ARBA" id="ARBA00023145"/>
    </source>
</evidence>
<evidence type="ECO:0000256" key="3">
    <source>
        <dbReference type="ARBA" id="ARBA00022729"/>
    </source>
</evidence>
<keyword evidence="6" id="KW-0865">Zymogen</keyword>
<evidence type="ECO:0000256" key="2">
    <source>
        <dbReference type="ARBA" id="ARBA00022670"/>
    </source>
</evidence>
<dbReference type="FunFam" id="2.40.10.10:FF:000077">
    <property type="entry name" value="Predicted protein"/>
    <property type="match status" value="1"/>
</dbReference>
<dbReference type="PROSITE" id="PS50240">
    <property type="entry name" value="TRYPSIN_DOM"/>
    <property type="match status" value="1"/>
</dbReference>
<dbReference type="SMART" id="SM00020">
    <property type="entry name" value="Tryp_SPc"/>
    <property type="match status" value="1"/>
</dbReference>
<dbReference type="EMBL" id="BK008822">
    <property type="protein sequence ID" value="DAA64573.1"/>
    <property type="molecule type" value="mRNA"/>
</dbReference>
<keyword evidence="5 8" id="KW-0720">Serine protease</keyword>
<reference evidence="11" key="1">
    <citation type="journal article" date="2014" name="Insect Biochem. Mol. Biol.">
        <title>Effects of different dietary conditions on the expression of trypsin- and chymotrypsin-like protease genes in the digestive system of the migratory locust, Locusta migratoria.</title>
        <authorList>
            <person name="Spit J."/>
            <person name="Zels S."/>
            <person name="Dillen S."/>
            <person name="Holtof M."/>
            <person name="Wynant N."/>
            <person name="Vanden Broeck J."/>
        </authorList>
    </citation>
    <scope>NUCLEOTIDE SEQUENCE</scope>
</reference>
<evidence type="ECO:0000259" key="10">
    <source>
        <dbReference type="PROSITE" id="PS50240"/>
    </source>
</evidence>
<name>X5MFH0_LOCMI</name>
<protein>
    <submittedName>
        <fullName evidence="11">Trypsin 2A</fullName>
    </submittedName>
</protein>
<dbReference type="InterPro" id="IPR018114">
    <property type="entry name" value="TRYPSIN_HIS"/>
</dbReference>
<reference evidence="11" key="2">
    <citation type="submission" date="2014-01" db="EMBL/GenBank/DDBJ databases">
        <authorList>
            <person name="Spit J.R.M."/>
            <person name="Vanden Broeck J."/>
        </authorList>
    </citation>
    <scope>NUCLEOTIDE SEQUENCE</scope>
</reference>
<dbReference type="GO" id="GO:0006508">
    <property type="term" value="P:proteolysis"/>
    <property type="evidence" value="ECO:0007669"/>
    <property type="project" value="UniProtKB-KW"/>
</dbReference>
<dbReference type="InterPro" id="IPR001314">
    <property type="entry name" value="Peptidase_S1A"/>
</dbReference>
<dbReference type="InterPro" id="IPR009003">
    <property type="entry name" value="Peptidase_S1_PA"/>
</dbReference>
<proteinExistence type="evidence at transcript level"/>
<evidence type="ECO:0000256" key="4">
    <source>
        <dbReference type="ARBA" id="ARBA00022801"/>
    </source>
</evidence>
<evidence type="ECO:0000256" key="8">
    <source>
        <dbReference type="RuleBase" id="RU363034"/>
    </source>
</evidence>
<keyword evidence="2 8" id="KW-0645">Protease</keyword>
<organism evidence="11">
    <name type="scientific">Locusta migratoria</name>
    <name type="common">Migratory locust</name>
    <dbReference type="NCBI Taxonomy" id="7004"/>
    <lineage>
        <taxon>Eukaryota</taxon>
        <taxon>Metazoa</taxon>
        <taxon>Ecdysozoa</taxon>
        <taxon>Arthropoda</taxon>
        <taxon>Hexapoda</taxon>
        <taxon>Insecta</taxon>
        <taxon>Pterygota</taxon>
        <taxon>Neoptera</taxon>
        <taxon>Polyneoptera</taxon>
        <taxon>Orthoptera</taxon>
        <taxon>Caelifera</taxon>
        <taxon>Acrididea</taxon>
        <taxon>Acridomorpha</taxon>
        <taxon>Acridoidea</taxon>
        <taxon>Acrididae</taxon>
        <taxon>Oedipodinae</taxon>
        <taxon>Locusta</taxon>
    </lineage>
</organism>
<accession>X5MFH0</accession>
<dbReference type="PANTHER" id="PTHR24276:SF91">
    <property type="entry name" value="AT26814P-RELATED"/>
    <property type="match status" value="1"/>
</dbReference>
<dbReference type="PROSITE" id="PS00134">
    <property type="entry name" value="TRYPSIN_HIS"/>
    <property type="match status" value="1"/>
</dbReference>
<dbReference type="InterPro" id="IPR043504">
    <property type="entry name" value="Peptidase_S1_PA_chymotrypsin"/>
</dbReference>
<feature type="domain" description="Peptidase S1" evidence="10">
    <location>
        <begin position="33"/>
        <end position="252"/>
    </location>
</feature>
<dbReference type="Gene3D" id="2.40.10.10">
    <property type="entry name" value="Trypsin-like serine proteases"/>
    <property type="match status" value="1"/>
</dbReference>
<dbReference type="AlphaFoldDB" id="X5MFH0"/>
<sequence length="253" mass="26335">MLKAALVCLLVVACSAAPSVQRPKPRPRLDGRIVGGQAVDISEYPWQLSMQEFGSHLCGASIISSEWALTAAHCLEGSYINYVTLRAGSSTRGSGGTVYDVELAYYHGYYDSYTTDYDIGVMQISGSFSFDTNVQAVTLATSEPSAGTSVTITGWGALSSGGSSPTQLQAVTTSVVARSTCNSAYGGEITDRMICAGETGKDSCQGDSGGPLVSGSTQYGIVSWGYGCAEEGYPGVYSNVAALRDWVTEAAGV</sequence>
<evidence type="ECO:0000256" key="9">
    <source>
        <dbReference type="SAM" id="SignalP"/>
    </source>
</evidence>
<evidence type="ECO:0000256" key="5">
    <source>
        <dbReference type="ARBA" id="ARBA00022825"/>
    </source>
</evidence>
<dbReference type="SUPFAM" id="SSF50494">
    <property type="entry name" value="Trypsin-like serine proteases"/>
    <property type="match status" value="1"/>
</dbReference>
<keyword evidence="4 8" id="KW-0378">Hydrolase</keyword>
<dbReference type="InterPro" id="IPR001254">
    <property type="entry name" value="Trypsin_dom"/>
</dbReference>
<feature type="chain" id="PRO_5004958872" evidence="9">
    <location>
        <begin position="17"/>
        <end position="253"/>
    </location>
</feature>
<dbReference type="Pfam" id="PF00089">
    <property type="entry name" value="Trypsin"/>
    <property type="match status" value="1"/>
</dbReference>